<dbReference type="EMBL" id="PDKB01000013">
    <property type="protein sequence ID" value="RBQ28663.1"/>
    <property type="molecule type" value="Genomic_DNA"/>
</dbReference>
<evidence type="ECO:0000313" key="9">
    <source>
        <dbReference type="EMBL" id="RBQ28663.1"/>
    </source>
</evidence>
<feature type="transmembrane region" description="Helical" evidence="8">
    <location>
        <begin position="246"/>
        <end position="274"/>
    </location>
</feature>
<protein>
    <submittedName>
        <fullName evidence="9">Iron ABC transporter</fullName>
    </submittedName>
</protein>
<feature type="transmembrane region" description="Helical" evidence="8">
    <location>
        <begin position="7"/>
        <end position="33"/>
    </location>
</feature>
<feature type="transmembrane region" description="Helical" evidence="8">
    <location>
        <begin position="286"/>
        <end position="306"/>
    </location>
</feature>
<keyword evidence="4" id="KW-1003">Cell membrane</keyword>
<keyword evidence="7 8" id="KW-0472">Membrane</keyword>
<evidence type="ECO:0000313" key="10">
    <source>
        <dbReference type="Proteomes" id="UP000252669"/>
    </source>
</evidence>
<evidence type="ECO:0000256" key="6">
    <source>
        <dbReference type="ARBA" id="ARBA00022989"/>
    </source>
</evidence>
<feature type="transmembrane region" description="Helical" evidence="8">
    <location>
        <begin position="120"/>
        <end position="142"/>
    </location>
</feature>
<dbReference type="FunFam" id="1.10.3470.10:FF:000001">
    <property type="entry name" value="Vitamin B12 ABC transporter permease BtuC"/>
    <property type="match status" value="1"/>
</dbReference>
<comment type="similarity">
    <text evidence="2">Belongs to the binding-protein-dependent transport system permease family. FecCD subfamily.</text>
</comment>
<keyword evidence="3" id="KW-0813">Transport</keyword>
<comment type="caution">
    <text evidence="9">The sequence shown here is derived from an EMBL/GenBank/DDBJ whole genome shotgun (WGS) entry which is preliminary data.</text>
</comment>
<dbReference type="GO" id="GO:0033214">
    <property type="term" value="P:siderophore-iron import into cell"/>
    <property type="evidence" value="ECO:0007669"/>
    <property type="project" value="TreeGrafter"/>
</dbReference>
<evidence type="ECO:0000256" key="4">
    <source>
        <dbReference type="ARBA" id="ARBA00022475"/>
    </source>
</evidence>
<dbReference type="AlphaFoldDB" id="A0A366MS31"/>
<feature type="transmembrane region" description="Helical" evidence="8">
    <location>
        <begin position="154"/>
        <end position="179"/>
    </location>
</feature>
<evidence type="ECO:0000256" key="8">
    <source>
        <dbReference type="SAM" id="Phobius"/>
    </source>
</evidence>
<evidence type="ECO:0000256" key="2">
    <source>
        <dbReference type="ARBA" id="ARBA00007935"/>
    </source>
</evidence>
<keyword evidence="6 8" id="KW-1133">Transmembrane helix</keyword>
<dbReference type="InterPro" id="IPR000522">
    <property type="entry name" value="ABC_transptr_permease_BtuC"/>
</dbReference>
<keyword evidence="10" id="KW-1185">Reference proteome</keyword>
<proteinExistence type="inferred from homology"/>
<dbReference type="Gene3D" id="1.10.3470.10">
    <property type="entry name" value="ABC transporter involved in vitamin B12 uptake, BtuC"/>
    <property type="match status" value="1"/>
</dbReference>
<evidence type="ECO:0000256" key="1">
    <source>
        <dbReference type="ARBA" id="ARBA00004651"/>
    </source>
</evidence>
<evidence type="ECO:0000256" key="3">
    <source>
        <dbReference type="ARBA" id="ARBA00022448"/>
    </source>
</evidence>
<dbReference type="PANTHER" id="PTHR30472:SF25">
    <property type="entry name" value="ABC TRANSPORTER PERMEASE PROTEIN MJ0876-RELATED"/>
    <property type="match status" value="1"/>
</dbReference>
<feature type="transmembrane region" description="Helical" evidence="8">
    <location>
        <begin position="313"/>
        <end position="334"/>
    </location>
</feature>
<dbReference type="CDD" id="cd06550">
    <property type="entry name" value="TM_ABC_iron-siderophores_like"/>
    <property type="match status" value="1"/>
</dbReference>
<feature type="transmembrane region" description="Helical" evidence="8">
    <location>
        <begin position="199"/>
        <end position="217"/>
    </location>
</feature>
<dbReference type="Proteomes" id="UP000252669">
    <property type="component" value="Unassembled WGS sequence"/>
</dbReference>
<dbReference type="GO" id="GO:0022857">
    <property type="term" value="F:transmembrane transporter activity"/>
    <property type="evidence" value="ECO:0007669"/>
    <property type="project" value="InterPro"/>
</dbReference>
<sequence length="342" mass="37062">MFLHKKTIIWVFVVLTFLSMVINTTLGAFSISFKEILNTILNPSENTIFYQVLVDIRLPRIFLAILIGIAFGISGAMMQTLFKNPLADPSLIGVSAGASAGVVIFMLIGSYLPFVLTTGFLSYLSLPLSAFLGAVITILAIYKLATIYNKVAITVMLLAGIAINAMLGALVGLFTYVSSEEELKSFTFWTMGSLANGDMKVILTLLPVVIITFLFAISKKTELNLMLLGEDEAKNSGVNSELLKKLIILFVSLAIGVSVAFCGIIGFIGLVVPHIARILVGSNHKYYLPLSAILGAFILLWADCLARMIISPAELPIGIITALLGAPFFLWLLIKNRQSTMN</sequence>
<dbReference type="InterPro" id="IPR037294">
    <property type="entry name" value="ABC_BtuC-like"/>
</dbReference>
<dbReference type="OrthoDB" id="9782305at2"/>
<gene>
    <name evidence="9" type="ORF">CRU91_08185</name>
</gene>
<feature type="transmembrane region" description="Helical" evidence="8">
    <location>
        <begin position="61"/>
        <end position="82"/>
    </location>
</feature>
<dbReference type="PANTHER" id="PTHR30472">
    <property type="entry name" value="FERRIC ENTEROBACTIN TRANSPORT SYSTEM PERMEASE PROTEIN"/>
    <property type="match status" value="1"/>
</dbReference>
<evidence type="ECO:0000256" key="7">
    <source>
        <dbReference type="ARBA" id="ARBA00023136"/>
    </source>
</evidence>
<comment type="subcellular location">
    <subcellularLocation>
        <location evidence="1">Cell membrane</location>
        <topology evidence="1">Multi-pass membrane protein</topology>
    </subcellularLocation>
</comment>
<reference evidence="9 10" key="1">
    <citation type="submission" date="2017-10" db="EMBL/GenBank/DDBJ databases">
        <title>Genomics of the genus Arcobacter.</title>
        <authorList>
            <person name="Perez-Cataluna A."/>
            <person name="Figueras M.J."/>
        </authorList>
    </citation>
    <scope>NUCLEOTIDE SEQUENCE [LARGE SCALE GENOMIC DNA]</scope>
    <source>
        <strain evidence="9 10">CECT 9230</strain>
    </source>
</reference>
<evidence type="ECO:0000256" key="5">
    <source>
        <dbReference type="ARBA" id="ARBA00022692"/>
    </source>
</evidence>
<organism evidence="9 10">
    <name type="scientific">Aliarcobacter vitoriensis</name>
    <dbReference type="NCBI Taxonomy" id="2011099"/>
    <lineage>
        <taxon>Bacteria</taxon>
        <taxon>Pseudomonadati</taxon>
        <taxon>Campylobacterota</taxon>
        <taxon>Epsilonproteobacteria</taxon>
        <taxon>Campylobacterales</taxon>
        <taxon>Arcobacteraceae</taxon>
        <taxon>Aliarcobacter</taxon>
    </lineage>
</organism>
<dbReference type="GO" id="GO:0005886">
    <property type="term" value="C:plasma membrane"/>
    <property type="evidence" value="ECO:0007669"/>
    <property type="project" value="UniProtKB-SubCell"/>
</dbReference>
<keyword evidence="5 8" id="KW-0812">Transmembrane</keyword>
<feature type="transmembrane region" description="Helical" evidence="8">
    <location>
        <begin position="94"/>
        <end position="114"/>
    </location>
</feature>
<dbReference type="RefSeq" id="WP_113894743.1">
    <property type="nucleotide sequence ID" value="NZ_JANJGA010000013.1"/>
</dbReference>
<accession>A0A366MS31</accession>
<dbReference type="Pfam" id="PF01032">
    <property type="entry name" value="FecCD"/>
    <property type="match status" value="1"/>
</dbReference>
<name>A0A366MS31_9BACT</name>
<dbReference type="SUPFAM" id="SSF81345">
    <property type="entry name" value="ABC transporter involved in vitamin B12 uptake, BtuC"/>
    <property type="match status" value="1"/>
</dbReference>